<gene>
    <name evidence="1" type="ORF">E5331_10360</name>
</gene>
<keyword evidence="2" id="KW-1185">Reference proteome</keyword>
<organism evidence="1 2">
    <name type="scientific">Lepagella muris</name>
    <dbReference type="NCBI Taxonomy" id="3032870"/>
    <lineage>
        <taxon>Bacteria</taxon>
        <taxon>Pseudomonadati</taxon>
        <taxon>Bacteroidota</taxon>
        <taxon>Bacteroidia</taxon>
        <taxon>Bacteroidales</taxon>
        <taxon>Muribaculaceae</taxon>
        <taxon>Lepagella</taxon>
    </lineage>
</organism>
<dbReference type="EMBL" id="SRYB01000013">
    <property type="protein sequence ID" value="TGY78485.1"/>
    <property type="molecule type" value="Genomic_DNA"/>
</dbReference>
<proteinExistence type="predicted"/>
<evidence type="ECO:0000313" key="2">
    <source>
        <dbReference type="Proteomes" id="UP000306319"/>
    </source>
</evidence>
<dbReference type="Proteomes" id="UP000306319">
    <property type="component" value="Unassembled WGS sequence"/>
</dbReference>
<reference evidence="1" key="1">
    <citation type="submission" date="2019-04" db="EMBL/GenBank/DDBJ databases">
        <title>Microbes associate with the intestines of laboratory mice.</title>
        <authorList>
            <person name="Navarre W."/>
            <person name="Wong E."/>
            <person name="Huang K."/>
            <person name="Tropini C."/>
            <person name="Ng K."/>
            <person name="Yu B."/>
        </authorList>
    </citation>
    <scope>NUCLEOTIDE SEQUENCE</scope>
    <source>
        <strain evidence="1">NM04_E33</strain>
    </source>
</reference>
<sequence length="105" mass="12409">MIVIFEHEYLRQLYEDGKCKDKKHRYQPDIVNRYQKAVRFLITASSLEALWPIRSLNYEVLSGDKAGRSSIRVNDKYRIEFTVSKTLDEPLITICNVVELSNHYK</sequence>
<protein>
    <submittedName>
        <fullName evidence="1">Addiction module killer protein</fullName>
    </submittedName>
</protein>
<name>A0AC61RFH2_9BACT</name>
<accession>A0AC61RFH2</accession>
<comment type="caution">
    <text evidence="1">The sequence shown here is derived from an EMBL/GenBank/DDBJ whole genome shotgun (WGS) entry which is preliminary data.</text>
</comment>
<evidence type="ECO:0000313" key="1">
    <source>
        <dbReference type="EMBL" id="TGY78485.1"/>
    </source>
</evidence>